<dbReference type="PANTHER" id="PTHR35090:SF1">
    <property type="entry name" value="SLR0144 PROTEIN"/>
    <property type="match status" value="1"/>
</dbReference>
<dbReference type="Proteomes" id="UP000237423">
    <property type="component" value="Unassembled WGS sequence"/>
</dbReference>
<dbReference type="SMART" id="SM00989">
    <property type="entry name" value="V4R"/>
    <property type="match status" value="1"/>
</dbReference>
<keyword evidence="4" id="KW-1185">Reference proteome</keyword>
<name>A0A1Z4BXD5_9GAMM</name>
<dbReference type="EMBL" id="PGFZ01000001">
    <property type="protein sequence ID" value="POZ53550.1"/>
    <property type="molecule type" value="Genomic_DNA"/>
</dbReference>
<dbReference type="Proteomes" id="UP000197019">
    <property type="component" value="Chromosome"/>
</dbReference>
<feature type="domain" description="4-vinyl reductase 4VR" evidence="1">
    <location>
        <begin position="138"/>
        <end position="200"/>
    </location>
</feature>
<evidence type="ECO:0000313" key="4">
    <source>
        <dbReference type="Proteomes" id="UP000197019"/>
    </source>
</evidence>
<sequence>MAIDVTDGGFQGYHNYYYPDEFFKADPEKGAIYLNDGERAAKVSESFINGLHLGIEEEIGDSAGLLMYKTGHQWALLDMKRFNNRMRHEYGGGKLDIWQMNKQFVMETWWWPLTIQGFGGWRLTMGDKDNEALQSKGLTVIELRNSAVAQSMALAGKPVCHMYAGLFAGVFSFYDREERGCIEIQCYAMGNDVCKFLVGSQKLMNAAEFWSKEGATATEILEKLG</sequence>
<dbReference type="Gene3D" id="3.30.1380.20">
    <property type="entry name" value="Trafficking protein particle complex subunit 3"/>
    <property type="match status" value="1"/>
</dbReference>
<dbReference type="AlphaFoldDB" id="A0A1Z4BXD5"/>
<dbReference type="InterPro" id="IPR024096">
    <property type="entry name" value="NO_sig/Golgi_transp_ligand-bd"/>
</dbReference>
<evidence type="ECO:0000313" key="3">
    <source>
        <dbReference type="EMBL" id="POZ53550.1"/>
    </source>
</evidence>
<evidence type="ECO:0000313" key="2">
    <source>
        <dbReference type="EMBL" id="ASF45921.1"/>
    </source>
</evidence>
<reference evidence="2 4" key="1">
    <citation type="submission" date="2017-06" db="EMBL/GenBank/DDBJ databases">
        <title>Genome Sequencing of the methanotroph Methylovulum psychrotolerants str. HV10-M2 isolated from a high-altitude environment.</title>
        <authorList>
            <person name="Mateos-Rivera A."/>
        </authorList>
    </citation>
    <scope>NUCLEOTIDE SEQUENCE [LARGE SCALE GENOMIC DNA]</scope>
    <source>
        <strain evidence="2 4">HV10_M2</strain>
    </source>
</reference>
<dbReference type="InterPro" id="IPR004096">
    <property type="entry name" value="V4R"/>
</dbReference>
<gene>
    <name evidence="3" type="ORF">AADEFJLK_00578</name>
    <name evidence="2" type="ORF">CEK71_07430</name>
</gene>
<dbReference type="SUPFAM" id="SSF111126">
    <property type="entry name" value="Ligand-binding domain in the NO signalling and Golgi transport"/>
    <property type="match status" value="1"/>
</dbReference>
<evidence type="ECO:0000313" key="5">
    <source>
        <dbReference type="Proteomes" id="UP000237423"/>
    </source>
</evidence>
<evidence type="ECO:0000259" key="1">
    <source>
        <dbReference type="SMART" id="SM00989"/>
    </source>
</evidence>
<organism evidence="2 4">
    <name type="scientific">Methylovulum psychrotolerans</name>
    <dbReference type="NCBI Taxonomy" id="1704499"/>
    <lineage>
        <taxon>Bacteria</taxon>
        <taxon>Pseudomonadati</taxon>
        <taxon>Pseudomonadota</taxon>
        <taxon>Gammaproteobacteria</taxon>
        <taxon>Methylococcales</taxon>
        <taxon>Methylococcaceae</taxon>
        <taxon>Methylovulum</taxon>
    </lineage>
</organism>
<dbReference type="KEGG" id="mpsy:CEK71_07430"/>
<accession>A0A1Z4BXD5</accession>
<proteinExistence type="predicted"/>
<dbReference type="Pfam" id="PF02830">
    <property type="entry name" value="V4R"/>
    <property type="match status" value="1"/>
</dbReference>
<dbReference type="EMBL" id="CP022129">
    <property type="protein sequence ID" value="ASF45921.1"/>
    <property type="molecule type" value="Genomic_DNA"/>
</dbReference>
<protein>
    <submittedName>
        <fullName evidence="2">4-vinyl reductase</fullName>
    </submittedName>
</protein>
<dbReference type="OrthoDB" id="8264576at2"/>
<dbReference type="RefSeq" id="WP_088618796.1">
    <property type="nucleotide sequence ID" value="NZ_CP022129.1"/>
</dbReference>
<dbReference type="PANTHER" id="PTHR35090">
    <property type="entry name" value="DNA-DIRECTED RNA POLYMERASE SUBUNIT I"/>
    <property type="match status" value="1"/>
</dbReference>
<reference evidence="3 5" key="2">
    <citation type="submission" date="2017-11" db="EMBL/GenBank/DDBJ databases">
        <title>Draft Genome Sequence of Methylobacter psychrotolerans Sph1T, an Obligate Methanotroph from Low-Temperature Environments.</title>
        <authorList>
            <person name="Oshkin I.Y."/>
            <person name="Miroshnikov K."/>
            <person name="Belova S.E."/>
            <person name="Korzhenkov A."/>
            <person name="Toshchakov S.V."/>
            <person name="Dedysh S.N."/>
        </authorList>
    </citation>
    <scope>NUCLEOTIDE SEQUENCE [LARGE SCALE GENOMIC DNA]</scope>
    <source>
        <strain evidence="3 5">Sph1</strain>
    </source>
</reference>